<feature type="transmembrane region" description="Helical" evidence="2">
    <location>
        <begin position="21"/>
        <end position="38"/>
    </location>
</feature>
<feature type="compositionally biased region" description="Polar residues" evidence="1">
    <location>
        <begin position="113"/>
        <end position="124"/>
    </location>
</feature>
<evidence type="ECO:0000313" key="3">
    <source>
        <dbReference type="EMBL" id="CAA3010589.1"/>
    </source>
</evidence>
<dbReference type="EMBL" id="CACTIH010007347">
    <property type="protein sequence ID" value="CAA3010589.1"/>
    <property type="molecule type" value="Genomic_DNA"/>
</dbReference>
<comment type="caution">
    <text evidence="3">The sequence shown here is derived from an EMBL/GenBank/DDBJ whole genome shotgun (WGS) entry which is preliminary data.</text>
</comment>
<proteinExistence type="predicted"/>
<accession>A0A8S0U389</accession>
<dbReference type="Proteomes" id="UP000594638">
    <property type="component" value="Unassembled WGS sequence"/>
</dbReference>
<feature type="compositionally biased region" description="Polar residues" evidence="1">
    <location>
        <begin position="135"/>
        <end position="160"/>
    </location>
</feature>
<gene>
    <name evidence="3" type="ORF">OLEA9_A090106</name>
</gene>
<sequence>MWSYRSRVTKFMGLVERFNGFSGFPVWSAALVVSVFGFDLYPALEWLLSGLFFWGTWDYGQKKSRNFGVKPVGPVKHITPIKETSTSVVHKQLGKEGLCEDIDWPSVSQTLGKLDTSSESSADKPQSIVGKTGQIDENSSNPIVSNAQAGSNVQGSANGQQVNQCDQPFIQVVGKKKVAKSGQASIKRNA</sequence>
<organism evidence="3 4">
    <name type="scientific">Olea europaea subsp. europaea</name>
    <dbReference type="NCBI Taxonomy" id="158383"/>
    <lineage>
        <taxon>Eukaryota</taxon>
        <taxon>Viridiplantae</taxon>
        <taxon>Streptophyta</taxon>
        <taxon>Embryophyta</taxon>
        <taxon>Tracheophyta</taxon>
        <taxon>Spermatophyta</taxon>
        <taxon>Magnoliopsida</taxon>
        <taxon>eudicotyledons</taxon>
        <taxon>Gunneridae</taxon>
        <taxon>Pentapetalae</taxon>
        <taxon>asterids</taxon>
        <taxon>lamiids</taxon>
        <taxon>Lamiales</taxon>
        <taxon>Oleaceae</taxon>
        <taxon>Oleeae</taxon>
        <taxon>Olea</taxon>
    </lineage>
</organism>
<reference evidence="3 4" key="1">
    <citation type="submission" date="2019-12" db="EMBL/GenBank/DDBJ databases">
        <authorList>
            <person name="Alioto T."/>
            <person name="Alioto T."/>
            <person name="Gomez Garrido J."/>
        </authorList>
    </citation>
    <scope>NUCLEOTIDE SEQUENCE [LARGE SCALE GENOMIC DNA]</scope>
</reference>
<keyword evidence="2" id="KW-0812">Transmembrane</keyword>
<dbReference type="AlphaFoldDB" id="A0A8S0U389"/>
<evidence type="ECO:0000313" key="4">
    <source>
        <dbReference type="Proteomes" id="UP000594638"/>
    </source>
</evidence>
<keyword evidence="2" id="KW-1133">Transmembrane helix</keyword>
<keyword evidence="2" id="KW-0472">Membrane</keyword>
<name>A0A8S0U389_OLEEU</name>
<keyword evidence="4" id="KW-1185">Reference proteome</keyword>
<dbReference type="Gramene" id="OE9A090106T1">
    <property type="protein sequence ID" value="OE9A090106C1"/>
    <property type="gene ID" value="OE9A090106"/>
</dbReference>
<protein>
    <submittedName>
        <fullName evidence="3">Uncharacterized protein</fullName>
    </submittedName>
</protein>
<feature type="region of interest" description="Disordered" evidence="1">
    <location>
        <begin position="113"/>
        <end position="160"/>
    </location>
</feature>
<evidence type="ECO:0000256" key="1">
    <source>
        <dbReference type="SAM" id="MobiDB-lite"/>
    </source>
</evidence>
<evidence type="ECO:0000256" key="2">
    <source>
        <dbReference type="SAM" id="Phobius"/>
    </source>
</evidence>